<keyword evidence="3" id="KW-1185">Reference proteome</keyword>
<gene>
    <name evidence="2" type="ORF">GHT06_022255</name>
</gene>
<evidence type="ECO:0000313" key="3">
    <source>
        <dbReference type="Proteomes" id="UP000820818"/>
    </source>
</evidence>
<evidence type="ECO:0000313" key="2">
    <source>
        <dbReference type="EMBL" id="KAI9551918.1"/>
    </source>
</evidence>
<protein>
    <submittedName>
        <fullName evidence="2">Uncharacterized protein</fullName>
    </submittedName>
</protein>
<dbReference type="AlphaFoldDB" id="A0AAD5KXS5"/>
<name>A0AAD5KXS5_9CRUS</name>
<dbReference type="PANTHER" id="PTHR39951">
    <property type="entry name" value="FI22632P1"/>
    <property type="match status" value="1"/>
</dbReference>
<proteinExistence type="predicted"/>
<dbReference type="EMBL" id="WJBH02000010">
    <property type="protein sequence ID" value="KAI9551918.1"/>
    <property type="molecule type" value="Genomic_DNA"/>
</dbReference>
<dbReference type="Proteomes" id="UP000820818">
    <property type="component" value="Linkage Group LG10"/>
</dbReference>
<feature type="signal peptide" evidence="1">
    <location>
        <begin position="1"/>
        <end position="23"/>
    </location>
</feature>
<reference evidence="2 3" key="1">
    <citation type="submission" date="2022-05" db="EMBL/GenBank/DDBJ databases">
        <title>A multi-omics perspective on studying reproductive biology in Daphnia sinensis.</title>
        <authorList>
            <person name="Jia J."/>
        </authorList>
    </citation>
    <scope>NUCLEOTIDE SEQUENCE [LARGE SCALE GENOMIC DNA]</scope>
    <source>
        <strain evidence="2 3">WSL</strain>
    </source>
</reference>
<accession>A0AAD5KXS5</accession>
<sequence length="90" mass="9841">MTSCSFLIKCFMMVCILLAGVYSKPTSEAIVGSPHLFHEYDFAVDPYKSSQLSPAFQAANGPRGSKLIAYFGTGGLRSVERPARPAYHHN</sequence>
<keyword evidence="1" id="KW-0732">Signal</keyword>
<evidence type="ECO:0000256" key="1">
    <source>
        <dbReference type="SAM" id="SignalP"/>
    </source>
</evidence>
<organism evidence="2 3">
    <name type="scientific">Daphnia sinensis</name>
    <dbReference type="NCBI Taxonomy" id="1820382"/>
    <lineage>
        <taxon>Eukaryota</taxon>
        <taxon>Metazoa</taxon>
        <taxon>Ecdysozoa</taxon>
        <taxon>Arthropoda</taxon>
        <taxon>Crustacea</taxon>
        <taxon>Branchiopoda</taxon>
        <taxon>Diplostraca</taxon>
        <taxon>Cladocera</taxon>
        <taxon>Anomopoda</taxon>
        <taxon>Daphniidae</taxon>
        <taxon>Daphnia</taxon>
        <taxon>Daphnia similis group</taxon>
    </lineage>
</organism>
<dbReference type="PANTHER" id="PTHR39951:SF1">
    <property type="entry name" value="FI22632P1"/>
    <property type="match status" value="1"/>
</dbReference>
<feature type="chain" id="PRO_5042007316" evidence="1">
    <location>
        <begin position="24"/>
        <end position="90"/>
    </location>
</feature>
<comment type="caution">
    <text evidence="2">The sequence shown here is derived from an EMBL/GenBank/DDBJ whole genome shotgun (WGS) entry which is preliminary data.</text>
</comment>